<evidence type="ECO:0000259" key="2">
    <source>
        <dbReference type="Pfam" id="PF09346"/>
    </source>
</evidence>
<sequence>MTDHRTLLDRVRGRADEQTADLPPCVGEQDVARAESALGFVLPPLLGGLYRQVANGGFGPEYFLLPLTGEGRTVVGEYGSLRTSTSESWPHGVLPVLDWGCGMYAAVDCLRPGAPVLLFEPNAVGEDWADAWFEDSPSLAAWLASWVEGTGWWEEEVMMSEDARELVPWPDAARRIAGSGRD</sequence>
<reference evidence="3 4" key="3">
    <citation type="journal article" date="2011" name="Nat. Chem. Biol.">
        <title>Reveromycin A biosynthesis uses RevG and RevJ for stereospecific spiroacetal formation.</title>
        <authorList>
            <person name="Takahashi S."/>
            <person name="Toyoda A."/>
            <person name="Sekiyama Y."/>
            <person name="Takagi H."/>
            <person name="Nogawa T."/>
            <person name="Uramoto M."/>
            <person name="Suzuki R."/>
            <person name="Koshino H."/>
            <person name="Kumano T."/>
            <person name="Panthee S."/>
            <person name="Dairi T."/>
            <person name="Ishikawa J."/>
            <person name="Ikeda H."/>
            <person name="Sakaki Y."/>
            <person name="Osada H."/>
        </authorList>
    </citation>
    <scope>NUCLEOTIDE SEQUENCE [LARGE SCALE GENOMIC DNA]</scope>
    <source>
        <strain evidence="3 4">SN-593</strain>
    </source>
</reference>
<gene>
    <name evidence="3" type="ORF">RVR_4582</name>
</gene>
<feature type="domain" description="Knr4/Smi1-like" evidence="2">
    <location>
        <begin position="28"/>
        <end position="144"/>
    </location>
</feature>
<feature type="region of interest" description="Disordered" evidence="1">
    <location>
        <begin position="1"/>
        <end position="22"/>
    </location>
</feature>
<evidence type="ECO:0000313" key="3">
    <source>
        <dbReference type="EMBL" id="BBA98414.1"/>
    </source>
</evidence>
<dbReference type="Pfam" id="PF09346">
    <property type="entry name" value="SMI1_KNR4"/>
    <property type="match status" value="1"/>
</dbReference>
<dbReference type="AlphaFoldDB" id="A0A7U3UTE6"/>
<evidence type="ECO:0000256" key="1">
    <source>
        <dbReference type="SAM" id="MobiDB-lite"/>
    </source>
</evidence>
<reference evidence="3 4" key="4">
    <citation type="journal article" date="2020" name="Sci. Rep.">
        <title>beta-carboline chemical signals induce reveromycin production through a LuxR family regulator in Streptomyces sp. SN-593.</title>
        <authorList>
            <person name="Panthee S."/>
            <person name="Kito N."/>
            <person name="Hayashi T."/>
            <person name="Shimizu T."/>
            <person name="Ishikawa J."/>
            <person name="Hamamoto H."/>
            <person name="Osada H."/>
            <person name="Takahashi S."/>
        </authorList>
    </citation>
    <scope>NUCLEOTIDE SEQUENCE [LARGE SCALE GENOMIC DNA]</scope>
    <source>
        <strain evidence="3 4">SN-593</strain>
    </source>
</reference>
<dbReference type="EMBL" id="AP018365">
    <property type="protein sequence ID" value="BBA98414.1"/>
    <property type="molecule type" value="Genomic_DNA"/>
</dbReference>
<accession>A0A7U3UTE6</accession>
<dbReference type="KEGG" id="arev:RVR_4582"/>
<reference evidence="3 4" key="2">
    <citation type="journal article" date="2011" name="J. Antibiot.">
        <title>Furaquinocins I and J: novel polyketide isoprenoid hybrid compounds from Streptomyces reveromyceticus SN-593.</title>
        <authorList>
            <person name="Panthee S."/>
            <person name="Takahashi S."/>
            <person name="Takagi H."/>
            <person name="Nogawa T."/>
            <person name="Oowada E."/>
            <person name="Uramoto M."/>
            <person name="Osada H."/>
        </authorList>
    </citation>
    <scope>NUCLEOTIDE SEQUENCE [LARGE SCALE GENOMIC DNA]</scope>
    <source>
        <strain evidence="3 4">SN-593</strain>
    </source>
</reference>
<keyword evidence="4" id="KW-1185">Reference proteome</keyword>
<organism evidence="3 4">
    <name type="scientific">Actinacidiphila reveromycinica</name>
    <dbReference type="NCBI Taxonomy" id="659352"/>
    <lineage>
        <taxon>Bacteria</taxon>
        <taxon>Bacillati</taxon>
        <taxon>Actinomycetota</taxon>
        <taxon>Actinomycetes</taxon>
        <taxon>Kitasatosporales</taxon>
        <taxon>Streptomycetaceae</taxon>
        <taxon>Actinacidiphila</taxon>
    </lineage>
</organism>
<reference evidence="3 4" key="1">
    <citation type="journal article" date="2010" name="J. Bacteriol.">
        <title>Biochemical characterization of a novel indole prenyltransferase from Streptomyces sp. SN-593.</title>
        <authorList>
            <person name="Takahashi S."/>
            <person name="Takagi H."/>
            <person name="Toyoda A."/>
            <person name="Uramoto M."/>
            <person name="Nogawa T."/>
            <person name="Ueki M."/>
            <person name="Sakaki Y."/>
            <person name="Osada H."/>
        </authorList>
    </citation>
    <scope>NUCLEOTIDE SEQUENCE [LARGE SCALE GENOMIC DNA]</scope>
    <source>
        <strain evidence="3 4">SN-593</strain>
    </source>
</reference>
<dbReference type="RefSeq" id="WP_202234569.1">
    <property type="nucleotide sequence ID" value="NZ_AP018365.1"/>
</dbReference>
<dbReference type="InterPro" id="IPR037883">
    <property type="entry name" value="Knr4/Smi1-like_sf"/>
</dbReference>
<dbReference type="Proteomes" id="UP000595703">
    <property type="component" value="Chromosome"/>
</dbReference>
<dbReference type="InterPro" id="IPR018958">
    <property type="entry name" value="Knr4/Smi1-like_dom"/>
</dbReference>
<proteinExistence type="predicted"/>
<feature type="compositionally biased region" description="Basic and acidic residues" evidence="1">
    <location>
        <begin position="1"/>
        <end position="17"/>
    </location>
</feature>
<name>A0A7U3UTE6_9ACTN</name>
<evidence type="ECO:0000313" key="4">
    <source>
        <dbReference type="Proteomes" id="UP000595703"/>
    </source>
</evidence>
<dbReference type="SUPFAM" id="SSF160631">
    <property type="entry name" value="SMI1/KNR4-like"/>
    <property type="match status" value="1"/>
</dbReference>
<protein>
    <recommendedName>
        <fullName evidence="2">Knr4/Smi1-like domain-containing protein</fullName>
    </recommendedName>
</protein>